<evidence type="ECO:0000313" key="1">
    <source>
        <dbReference type="EMBL" id="RWX47850.1"/>
    </source>
</evidence>
<protein>
    <submittedName>
        <fullName evidence="1">Uncharacterized protein</fullName>
    </submittedName>
</protein>
<dbReference type="AlphaFoldDB" id="A0A444J457"/>
<reference evidence="1 2" key="1">
    <citation type="submission" date="2017-01" db="EMBL/GenBank/DDBJ databases">
        <title>The cable genome- insights into the physiology and evolution of filamentous bacteria capable of sulfide oxidation via long distance electron transfer.</title>
        <authorList>
            <person name="Schreiber L."/>
            <person name="Bjerg J.T."/>
            <person name="Boggild A."/>
            <person name="Van De Vossenberg J."/>
            <person name="Meysman F."/>
            <person name="Nielsen L.P."/>
            <person name="Schramm A."/>
            <person name="Kjeldsen K.U."/>
        </authorList>
    </citation>
    <scope>NUCLEOTIDE SEQUENCE [LARGE SCALE GENOMIC DNA]</scope>
    <source>
        <strain evidence="1">MCF</strain>
    </source>
</reference>
<accession>A0A444J457</accession>
<name>A0A444J457_9BACT</name>
<keyword evidence="2" id="KW-1185">Reference proteome</keyword>
<dbReference type="Proteomes" id="UP000287853">
    <property type="component" value="Unassembled WGS sequence"/>
</dbReference>
<proteinExistence type="predicted"/>
<dbReference type="EMBL" id="MTKO01000019">
    <property type="protein sequence ID" value="RWX47850.1"/>
    <property type="molecule type" value="Genomic_DNA"/>
</dbReference>
<organism evidence="1 2">
    <name type="scientific">Candidatus Electrothrix aarhusensis</name>
    <dbReference type="NCBI Taxonomy" id="1859131"/>
    <lineage>
        <taxon>Bacteria</taxon>
        <taxon>Pseudomonadati</taxon>
        <taxon>Thermodesulfobacteriota</taxon>
        <taxon>Desulfobulbia</taxon>
        <taxon>Desulfobulbales</taxon>
        <taxon>Desulfobulbaceae</taxon>
        <taxon>Candidatus Electrothrix</taxon>
    </lineage>
</organism>
<evidence type="ECO:0000313" key="2">
    <source>
        <dbReference type="Proteomes" id="UP000287853"/>
    </source>
</evidence>
<gene>
    <name evidence="1" type="ORF">H206_05572</name>
</gene>
<comment type="caution">
    <text evidence="1">The sequence shown here is derived from an EMBL/GenBank/DDBJ whole genome shotgun (WGS) entry which is preliminary data.</text>
</comment>
<sequence length="61" mass="6487">MQVAIPAPEFTWQRTDGGLAMDADGRVSEILGLEFGNMGGEGRLYRGLSAFAAHGLSPAHR</sequence>